<evidence type="ECO:0000256" key="9">
    <source>
        <dbReference type="RuleBase" id="RU003355"/>
    </source>
</evidence>
<dbReference type="PANTHER" id="PTHR43806:SF11">
    <property type="entry name" value="CEREVISIN-RELATED"/>
    <property type="match status" value="1"/>
</dbReference>
<reference evidence="13 14" key="1">
    <citation type="journal article" date="2019" name="Int. J. Syst. Evol. Microbiol.">
        <title>The Global Catalogue of Microorganisms (GCM) 10K type strain sequencing project: providing services to taxonomists for standard genome sequencing and annotation.</title>
        <authorList>
            <consortium name="The Broad Institute Genomics Platform"/>
            <consortium name="The Broad Institute Genome Sequencing Center for Infectious Disease"/>
            <person name="Wu L."/>
            <person name="Ma J."/>
        </authorList>
    </citation>
    <scope>NUCLEOTIDE SEQUENCE [LARGE SCALE GENOMIC DNA]</scope>
    <source>
        <strain evidence="13 14">JCM 14283</strain>
    </source>
</reference>
<dbReference type="InterPro" id="IPR023827">
    <property type="entry name" value="Peptidase_S8_Asp-AS"/>
</dbReference>
<dbReference type="CDD" id="cd00063">
    <property type="entry name" value="FN3"/>
    <property type="match status" value="1"/>
</dbReference>
<dbReference type="InterPro" id="IPR023828">
    <property type="entry name" value="Peptidase_S8_Ser-AS"/>
</dbReference>
<dbReference type="PRINTS" id="PR00723">
    <property type="entry name" value="SUBTILISIN"/>
</dbReference>
<dbReference type="Pfam" id="PF13517">
    <property type="entry name" value="FG-GAP_3"/>
    <property type="match status" value="2"/>
</dbReference>
<keyword evidence="7" id="KW-0119">Carbohydrate metabolism</keyword>
<dbReference type="Gene3D" id="3.40.50.200">
    <property type="entry name" value="Peptidase S8/S53 domain"/>
    <property type="match status" value="1"/>
</dbReference>
<feature type="region of interest" description="Disordered" evidence="10">
    <location>
        <begin position="559"/>
        <end position="580"/>
    </location>
</feature>
<dbReference type="InterPro" id="IPR022398">
    <property type="entry name" value="Peptidase_S8_His-AS"/>
</dbReference>
<evidence type="ECO:0000256" key="8">
    <source>
        <dbReference type="PROSITE-ProRule" id="PRU01240"/>
    </source>
</evidence>
<protein>
    <recommendedName>
        <fullName evidence="12">Fibronectin type-III domain-containing protein</fullName>
    </recommendedName>
</protein>
<accession>A0ABN2TRX3</accession>
<dbReference type="InterPro" id="IPR028994">
    <property type="entry name" value="Integrin_alpha_N"/>
</dbReference>
<feature type="active site" description="Charge relay system" evidence="8">
    <location>
        <position position="169"/>
    </location>
</feature>
<organism evidence="13 14">
    <name type="scientific">Terrabacter terrae</name>
    <dbReference type="NCBI Taxonomy" id="318434"/>
    <lineage>
        <taxon>Bacteria</taxon>
        <taxon>Bacillati</taxon>
        <taxon>Actinomycetota</taxon>
        <taxon>Actinomycetes</taxon>
        <taxon>Micrococcales</taxon>
        <taxon>Intrasporangiaceae</taxon>
        <taxon>Terrabacter</taxon>
    </lineage>
</organism>
<dbReference type="Proteomes" id="UP001501285">
    <property type="component" value="Unassembled WGS sequence"/>
</dbReference>
<evidence type="ECO:0000256" key="4">
    <source>
        <dbReference type="ARBA" id="ARBA00022801"/>
    </source>
</evidence>
<feature type="active site" description="Charge relay system" evidence="8">
    <location>
        <position position="364"/>
    </location>
</feature>
<dbReference type="PROSITE" id="PS00137">
    <property type="entry name" value="SUBTILASE_HIS"/>
    <property type="match status" value="1"/>
</dbReference>
<evidence type="ECO:0000256" key="10">
    <source>
        <dbReference type="SAM" id="MobiDB-lite"/>
    </source>
</evidence>
<dbReference type="InterPro" id="IPR003961">
    <property type="entry name" value="FN3_dom"/>
</dbReference>
<proteinExistence type="inferred from homology"/>
<keyword evidence="3 11" id="KW-0732">Signal</keyword>
<dbReference type="PANTHER" id="PTHR43806">
    <property type="entry name" value="PEPTIDASE S8"/>
    <property type="match status" value="1"/>
</dbReference>
<dbReference type="Gene3D" id="2.60.40.1220">
    <property type="match status" value="1"/>
</dbReference>
<dbReference type="InterPro" id="IPR036852">
    <property type="entry name" value="Peptidase_S8/S53_dom_sf"/>
</dbReference>
<evidence type="ECO:0000256" key="11">
    <source>
        <dbReference type="SAM" id="SignalP"/>
    </source>
</evidence>
<dbReference type="SUPFAM" id="SSF69318">
    <property type="entry name" value="Integrin alpha N-terminal domain"/>
    <property type="match status" value="2"/>
</dbReference>
<dbReference type="Gene3D" id="2.60.40.10">
    <property type="entry name" value="Immunoglobulins"/>
    <property type="match status" value="1"/>
</dbReference>
<evidence type="ECO:0000256" key="2">
    <source>
        <dbReference type="ARBA" id="ARBA00022670"/>
    </source>
</evidence>
<dbReference type="SMART" id="SM00060">
    <property type="entry name" value="FN3"/>
    <property type="match status" value="1"/>
</dbReference>
<comment type="caution">
    <text evidence="13">The sequence shown here is derived from an EMBL/GenBank/DDBJ whole genome shotgun (WGS) entry which is preliminary data.</text>
</comment>
<dbReference type="InterPro" id="IPR014755">
    <property type="entry name" value="Cu-Rt/internalin_Ig-like"/>
</dbReference>
<dbReference type="SUPFAM" id="SSF49265">
    <property type="entry name" value="Fibronectin type III"/>
    <property type="match status" value="1"/>
</dbReference>
<evidence type="ECO:0000256" key="3">
    <source>
        <dbReference type="ARBA" id="ARBA00022729"/>
    </source>
</evidence>
<dbReference type="PROSITE" id="PS51892">
    <property type="entry name" value="SUBTILASE"/>
    <property type="match status" value="1"/>
</dbReference>
<feature type="active site" description="Charge relay system" evidence="8">
    <location>
        <position position="206"/>
    </location>
</feature>
<feature type="compositionally biased region" description="Low complexity" evidence="10">
    <location>
        <begin position="26"/>
        <end position="35"/>
    </location>
</feature>
<dbReference type="RefSeq" id="WP_343986396.1">
    <property type="nucleotide sequence ID" value="NZ_BAAANB010000001.1"/>
</dbReference>
<dbReference type="InterPro" id="IPR032812">
    <property type="entry name" value="SbsA_Ig"/>
</dbReference>
<dbReference type="Gene3D" id="2.130.10.130">
    <property type="entry name" value="Integrin alpha, N-terminal"/>
    <property type="match status" value="2"/>
</dbReference>
<comment type="similarity">
    <text evidence="1 8 9">Belongs to the peptidase S8 family.</text>
</comment>
<dbReference type="SUPFAM" id="SSF52743">
    <property type="entry name" value="Subtilisin-like"/>
    <property type="match status" value="1"/>
</dbReference>
<dbReference type="PROSITE" id="PS50853">
    <property type="entry name" value="FN3"/>
    <property type="match status" value="1"/>
</dbReference>
<name>A0ABN2TRX3_9MICO</name>
<feature type="region of interest" description="Disordered" evidence="10">
    <location>
        <begin position="26"/>
        <end position="61"/>
    </location>
</feature>
<dbReference type="PROSITE" id="PS00136">
    <property type="entry name" value="SUBTILASE_ASP"/>
    <property type="match status" value="1"/>
</dbReference>
<evidence type="ECO:0000256" key="7">
    <source>
        <dbReference type="ARBA" id="ARBA00023326"/>
    </source>
</evidence>
<dbReference type="Pfam" id="PF00082">
    <property type="entry name" value="Peptidase_S8"/>
    <property type="match status" value="1"/>
</dbReference>
<feature type="compositionally biased region" description="Basic and acidic residues" evidence="10">
    <location>
        <begin position="49"/>
        <end position="61"/>
    </location>
</feature>
<gene>
    <name evidence="13" type="ORF">GCM10009740_02830</name>
</gene>
<keyword evidence="14" id="KW-1185">Reference proteome</keyword>
<evidence type="ECO:0000256" key="1">
    <source>
        <dbReference type="ARBA" id="ARBA00011073"/>
    </source>
</evidence>
<dbReference type="InterPro" id="IPR015500">
    <property type="entry name" value="Peptidase_S8_subtilisin-rel"/>
</dbReference>
<dbReference type="EMBL" id="BAAANB010000001">
    <property type="protein sequence ID" value="GAA2018438.1"/>
    <property type="molecule type" value="Genomic_DNA"/>
</dbReference>
<dbReference type="InterPro" id="IPR013517">
    <property type="entry name" value="FG-GAP"/>
</dbReference>
<dbReference type="Gene3D" id="2.60.120.380">
    <property type="match status" value="1"/>
</dbReference>
<feature type="chain" id="PRO_5045154570" description="Fibronectin type-III domain-containing protein" evidence="11">
    <location>
        <begin position="31"/>
        <end position="1312"/>
    </location>
</feature>
<evidence type="ECO:0000256" key="6">
    <source>
        <dbReference type="ARBA" id="ARBA00023295"/>
    </source>
</evidence>
<dbReference type="PROSITE" id="PS00138">
    <property type="entry name" value="SUBTILASE_SER"/>
    <property type="match status" value="1"/>
</dbReference>
<evidence type="ECO:0000256" key="5">
    <source>
        <dbReference type="ARBA" id="ARBA00022825"/>
    </source>
</evidence>
<keyword evidence="5 8" id="KW-0720">Serine protease</keyword>
<feature type="domain" description="Fibronectin type-III" evidence="12">
    <location>
        <begin position="1026"/>
        <end position="1122"/>
    </location>
</feature>
<sequence>MLSRRPLAAALTLALVAPVTALIASPAASAAPAPSTTGKRIAARHLPRPTREKAHTRAHEPHTVLVKFRTSAPKAGRDHAVTSHGGRVAQALPGTGFVKVTTSGRAEDLARRLKADPTVAEVSLDYVRKASATPNDPAFPYQHYLDTVRVPTAWDRSKGSVSQVVAVIDTGVNGKHPDLAGRTVAGWNAITNVGIAAGAASDDNGHGSMVSGIIAAGTNNGEGIAGVAWNAKVMPVKVLDQTGSGADSDIVEGIHWAVSHGARILNLSLGGDGDSPALHDAVKDAVAKGAVVVVAAGNSGDDVPEYPAAYPEAVAVSATDSNGVLTDFSSYGSWVDVAAPGYGIVSTGIPDSSGNDYFYGDGTSFSAPIVSGVAALVRTQSPTLTPAQVLSRLKSTARDAGPRGLDPYYGAGVVDATNALGGGWATDFGFPAMGAGEPNDVPSRATLLTGTTTGTLSVEGDVDWYRVDTTTTQPLSVTVTPAAYDANIAQNSDPVVSVYDAALRSVAAADHHGPGDAELVGWTAPPGTSYVRIENFNGARDARPYTVSLARHTGALLNSPSWLDQPTPQDGSTAVGDVTGDGRDDVVTVLGEYSDDVTPRGIIVYAQTTAGDLDEGTFYPTASDSPVMRLSVADLDGDGAAEVLAGTYDGVQVFHRLQDGTLAAPQYLSGVSGSLVQNVATGDLDGDGHPDVVVTLNGSPYVRIHQADGSYATVAHPQISMSDLSIADVDSDGRPDVLGASGANLVVLHNDLAGWRMTTHPASTNLASTSGVGAARSVDVNRDGRIDVVALVGSNDGTSMFATYLQAADGTLQPPTTTPLPSHSETLAVADFNGDGIPDLVTSGTGYPATVSVLPGLAGGGFGAPASTGLGDSLFPARQGELSTGDLDGDGLPDVALMTRTGVAVLRNATTPNVPGRPALWVRSATPSDFASSLAQTYTPTVTFARDVDAATVSASTVRLLNGRTGSAVPATVTYDAARRTTTVKPTTPLYDNAPYRLTVSGVKDTAGATMPTAYSITFRTVDVTPPAVGSFTATGALRAATLVWKAPTVNDLDRYIVRMAAGSTPPASVTTGTAAYSGTGTSASVPGLTQGTTYSFRIWAKDRSGKLSAPSSRTLVGTAETMTSNVTSLTYGGSVTVSSRLTHRDTGGSVVGVPVQLYWRKPGTTTWNLLTTRTSSSTGTVSFAHKPATSVEYLWIYRGSTSFVGSSSALRAVAVRTAVTGVVSRSSLALGGTFTMSGSVSPTHAGQGVYLQRYAGSGTWTTVTSKALGTTSAYAFSVKPSARGTFTYRVYKPADSDHAASYSPGRAVRAY</sequence>
<evidence type="ECO:0000313" key="14">
    <source>
        <dbReference type="Proteomes" id="UP001501285"/>
    </source>
</evidence>
<dbReference type="InterPro" id="IPR036116">
    <property type="entry name" value="FN3_sf"/>
</dbReference>
<dbReference type="InterPro" id="IPR013783">
    <property type="entry name" value="Ig-like_fold"/>
</dbReference>
<dbReference type="Pfam" id="PF13205">
    <property type="entry name" value="Big_5"/>
    <property type="match status" value="1"/>
</dbReference>
<keyword evidence="6" id="KW-0326">Glycosidase</keyword>
<dbReference type="InterPro" id="IPR000209">
    <property type="entry name" value="Peptidase_S8/S53_dom"/>
</dbReference>
<dbReference type="InterPro" id="IPR050131">
    <property type="entry name" value="Peptidase_S8_subtilisin-like"/>
</dbReference>
<evidence type="ECO:0000313" key="13">
    <source>
        <dbReference type="EMBL" id="GAA2018438.1"/>
    </source>
</evidence>
<feature type="compositionally biased region" description="Polar residues" evidence="10">
    <location>
        <begin position="559"/>
        <end position="572"/>
    </location>
</feature>
<feature type="signal peptide" evidence="11">
    <location>
        <begin position="1"/>
        <end position="30"/>
    </location>
</feature>
<keyword evidence="4 8" id="KW-0378">Hydrolase</keyword>
<keyword evidence="2 8" id="KW-0645">Protease</keyword>
<evidence type="ECO:0000259" key="12">
    <source>
        <dbReference type="PROSITE" id="PS50853"/>
    </source>
</evidence>
<keyword evidence="7" id="KW-0624">Polysaccharide degradation</keyword>